<accession>A0ABW8VZQ6</accession>
<evidence type="ECO:0000313" key="2">
    <source>
        <dbReference type="Proteomes" id="UP001628646"/>
    </source>
</evidence>
<keyword evidence="2" id="KW-1185">Reference proteome</keyword>
<dbReference type="RefSeq" id="WP_407801523.1">
    <property type="nucleotide sequence ID" value="NZ_JBJNUX010000013.1"/>
</dbReference>
<comment type="caution">
    <text evidence="1">The sequence shown here is derived from an EMBL/GenBank/DDBJ whole genome shotgun (WGS) entry which is preliminary data.</text>
</comment>
<dbReference type="Proteomes" id="UP001628646">
    <property type="component" value="Unassembled WGS sequence"/>
</dbReference>
<name>A0ABW8VZQ6_9PSED</name>
<dbReference type="EMBL" id="JBJNUY010000002">
    <property type="protein sequence ID" value="MFL8998526.1"/>
    <property type="molecule type" value="Genomic_DNA"/>
</dbReference>
<reference evidence="1 2" key="1">
    <citation type="submission" date="2024-12" db="EMBL/GenBank/DDBJ databases">
        <title>Pseudomonas species isolated from Lotus nodules promote plant growth.</title>
        <authorList>
            <person name="Yu Y.-H."/>
            <person name="Kurtenbach J."/>
            <person name="Crosbie D."/>
            <person name="Brachmann A."/>
            <person name="Marin M."/>
        </authorList>
    </citation>
    <scope>NUCLEOTIDE SEQUENCE [LARGE SCALE GENOMIC DNA]</scope>
    <source>
        <strain evidence="1 2">PLb11B</strain>
    </source>
</reference>
<organism evidence="1 2">
    <name type="scientific">Pseudomonas azerbaijanorientalis</name>
    <dbReference type="NCBI Taxonomy" id="2842350"/>
    <lineage>
        <taxon>Bacteria</taxon>
        <taxon>Pseudomonadati</taxon>
        <taxon>Pseudomonadota</taxon>
        <taxon>Gammaproteobacteria</taxon>
        <taxon>Pseudomonadales</taxon>
        <taxon>Pseudomonadaceae</taxon>
        <taxon>Pseudomonas</taxon>
    </lineage>
</organism>
<sequence length="72" mass="8699">MTCIRFGDAIVCVSPFYRLPLRDGTHVFMEWHHYLGPTFFRDRDCNRIIEHWYDDPRMVEACEWFTGRGEKA</sequence>
<proteinExistence type="predicted"/>
<evidence type="ECO:0000313" key="1">
    <source>
        <dbReference type="EMBL" id="MFL8998526.1"/>
    </source>
</evidence>
<gene>
    <name evidence="1" type="ORF">ACJ8NA_07625</name>
</gene>
<protein>
    <submittedName>
        <fullName evidence="1">Uncharacterized protein</fullName>
    </submittedName>
</protein>